<dbReference type="InterPro" id="IPR002491">
    <property type="entry name" value="ABC_transptr_periplasmic_BD"/>
</dbReference>
<sequence>MNKKVSMMITILIVAVIAAFGFTKLKGNNSNDAENKAGGELKITHELGETTLNKNPKKVVVFDYGILDSLDKMGIEPVALPKSNIPKDLQKYKDDKYTDVGTLQEPNFEKINELKPDLIIISARQAKLYEEFKKIAPTVYLAINNENYIDSFNSNMKTLGEIFGKEEFVEKELKNIDDSIKALNEKVKANGEDGLVIMVNEGALSAYGAESRFGVIHKGFGFTPTDKDIKSSTHGQNVSFEYVAEKNPDYLFVIDRGAAIGGDSTAKQVLDNDLIKTTSAYKNNKIVYLDSEIWYVATGGFNTTMKMINEVEASVK</sequence>
<dbReference type="PROSITE" id="PS50983">
    <property type="entry name" value="FE_B12_PBP"/>
    <property type="match status" value="1"/>
</dbReference>
<accession>A0ABS6EHI3</accession>
<feature type="domain" description="Fe/B12 periplasmic-binding" evidence="5">
    <location>
        <begin position="58"/>
        <end position="316"/>
    </location>
</feature>
<reference evidence="6 7" key="1">
    <citation type="submission" date="2021-06" db="EMBL/GenBank/DDBJ databases">
        <authorList>
            <person name="Sun Q."/>
            <person name="Li D."/>
        </authorList>
    </citation>
    <scope>NUCLEOTIDE SEQUENCE [LARGE SCALE GENOMIC DNA]</scope>
    <source>
        <strain evidence="6 7">MSJ-11</strain>
    </source>
</reference>
<dbReference type="InterPro" id="IPR051313">
    <property type="entry name" value="Bact_iron-sidero_bind"/>
</dbReference>
<comment type="subcellular location">
    <subcellularLocation>
        <location evidence="1">Cell envelope</location>
    </subcellularLocation>
</comment>
<dbReference type="PANTHER" id="PTHR30532:SF28">
    <property type="entry name" value="PETROBACTIN-BINDING PROTEIN YCLQ"/>
    <property type="match status" value="1"/>
</dbReference>
<evidence type="ECO:0000313" key="7">
    <source>
        <dbReference type="Proteomes" id="UP000726170"/>
    </source>
</evidence>
<organism evidence="6 7">
    <name type="scientific">Clostridium mobile</name>
    <dbReference type="NCBI Taxonomy" id="2841512"/>
    <lineage>
        <taxon>Bacteria</taxon>
        <taxon>Bacillati</taxon>
        <taxon>Bacillota</taxon>
        <taxon>Clostridia</taxon>
        <taxon>Eubacteriales</taxon>
        <taxon>Clostridiaceae</taxon>
        <taxon>Clostridium</taxon>
    </lineage>
</organism>
<dbReference type="RefSeq" id="WP_216439131.1">
    <property type="nucleotide sequence ID" value="NZ_JAHLQF010000002.1"/>
</dbReference>
<dbReference type="EMBL" id="JAHLQF010000002">
    <property type="protein sequence ID" value="MBU5484669.1"/>
    <property type="molecule type" value="Genomic_DNA"/>
</dbReference>
<evidence type="ECO:0000256" key="2">
    <source>
        <dbReference type="ARBA" id="ARBA00008814"/>
    </source>
</evidence>
<comment type="caution">
    <text evidence="6">The sequence shown here is derived from an EMBL/GenBank/DDBJ whole genome shotgun (WGS) entry which is preliminary data.</text>
</comment>
<proteinExistence type="inferred from homology"/>
<name>A0ABS6EHI3_9CLOT</name>
<dbReference type="Pfam" id="PF01497">
    <property type="entry name" value="Peripla_BP_2"/>
    <property type="match status" value="1"/>
</dbReference>
<keyword evidence="4" id="KW-0732">Signal</keyword>
<keyword evidence="3" id="KW-0813">Transport</keyword>
<protein>
    <submittedName>
        <fullName evidence="6">Siderophore ABC transporter substrate-binding protein</fullName>
    </submittedName>
</protein>
<evidence type="ECO:0000256" key="1">
    <source>
        <dbReference type="ARBA" id="ARBA00004196"/>
    </source>
</evidence>
<evidence type="ECO:0000259" key="5">
    <source>
        <dbReference type="PROSITE" id="PS50983"/>
    </source>
</evidence>
<gene>
    <name evidence="6" type="ORF">KQI86_10025</name>
</gene>
<dbReference type="InterPro" id="IPR033870">
    <property type="entry name" value="FatB"/>
</dbReference>
<evidence type="ECO:0000256" key="4">
    <source>
        <dbReference type="ARBA" id="ARBA00022729"/>
    </source>
</evidence>
<comment type="similarity">
    <text evidence="2">Belongs to the bacterial solute-binding protein 8 family.</text>
</comment>
<evidence type="ECO:0000313" key="6">
    <source>
        <dbReference type="EMBL" id="MBU5484669.1"/>
    </source>
</evidence>
<dbReference type="Proteomes" id="UP000726170">
    <property type="component" value="Unassembled WGS sequence"/>
</dbReference>
<dbReference type="PANTHER" id="PTHR30532">
    <property type="entry name" value="IRON III DICITRATE-BINDING PERIPLASMIC PROTEIN"/>
    <property type="match status" value="1"/>
</dbReference>
<evidence type="ECO:0000256" key="3">
    <source>
        <dbReference type="ARBA" id="ARBA00022448"/>
    </source>
</evidence>
<keyword evidence="7" id="KW-1185">Reference proteome</keyword>
<dbReference type="CDD" id="cd01140">
    <property type="entry name" value="FatB"/>
    <property type="match status" value="1"/>
</dbReference>